<dbReference type="SUPFAM" id="SSF51735">
    <property type="entry name" value="NAD(P)-binding Rossmann-fold domains"/>
    <property type="match status" value="1"/>
</dbReference>
<proteinExistence type="predicted"/>
<dbReference type="PANTHER" id="PTHR43975">
    <property type="entry name" value="ZGC:101858"/>
    <property type="match status" value="1"/>
</dbReference>
<name>A0A561V950_9PSEU</name>
<organism evidence="3 4">
    <name type="scientific">Saccharopolyspora dendranthemae</name>
    <dbReference type="NCBI Taxonomy" id="1181886"/>
    <lineage>
        <taxon>Bacteria</taxon>
        <taxon>Bacillati</taxon>
        <taxon>Actinomycetota</taxon>
        <taxon>Actinomycetes</taxon>
        <taxon>Pseudonocardiales</taxon>
        <taxon>Pseudonocardiaceae</taxon>
        <taxon>Saccharopolyspora</taxon>
    </lineage>
</organism>
<dbReference type="GO" id="GO:0016491">
    <property type="term" value="F:oxidoreductase activity"/>
    <property type="evidence" value="ECO:0007669"/>
    <property type="project" value="UniProtKB-KW"/>
</dbReference>
<dbReference type="PRINTS" id="PR00081">
    <property type="entry name" value="GDHRDH"/>
</dbReference>
<evidence type="ECO:0000259" key="2">
    <source>
        <dbReference type="SMART" id="SM00822"/>
    </source>
</evidence>
<dbReference type="PRINTS" id="PR00080">
    <property type="entry name" value="SDRFAMILY"/>
</dbReference>
<dbReference type="AlphaFoldDB" id="A0A561V950"/>
<keyword evidence="1" id="KW-0560">Oxidoreductase</keyword>
<dbReference type="Gene3D" id="3.40.50.720">
    <property type="entry name" value="NAD(P)-binding Rossmann-like Domain"/>
    <property type="match status" value="1"/>
</dbReference>
<dbReference type="NCBIfam" id="NF005909">
    <property type="entry name" value="PRK07890.1"/>
    <property type="match status" value="1"/>
</dbReference>
<dbReference type="EMBL" id="VIWX01000001">
    <property type="protein sequence ID" value="TWG08143.1"/>
    <property type="molecule type" value="Genomic_DNA"/>
</dbReference>
<keyword evidence="4" id="KW-1185">Reference proteome</keyword>
<sequence length="264" mass="28486">MTLMLDGMLRDKVVVVSGVGPGLGRSLAQRCAMAGADVVLASRTESRLKQAAEEVTDLGRRALVVPTDITDEDAAGELVTRSVETFGRVDALINNAFAIPPLSDLADTDLDAIRQGFETNVLAALRLTRLFSPALADARGAVLMVNSAVLRHSRRNYGAYKMAKSSLLSLAQSLATELGPKGVRVNSIAPGYIWADSLKWYLGYLAEQRGITRDEVYEETAATTDLRKLPEPEEIADAALFLISDLSRIITGQCLDVNAGEFHH</sequence>
<dbReference type="InterPro" id="IPR002347">
    <property type="entry name" value="SDR_fam"/>
</dbReference>
<dbReference type="SMART" id="SM00822">
    <property type="entry name" value="PKS_KR"/>
    <property type="match status" value="1"/>
</dbReference>
<evidence type="ECO:0000256" key="1">
    <source>
        <dbReference type="ARBA" id="ARBA00023002"/>
    </source>
</evidence>
<protein>
    <submittedName>
        <fullName evidence="3">NAD(P)-dependent dehydrogenase (Short-subunit alcohol dehydrogenase family)</fullName>
    </submittedName>
</protein>
<reference evidence="3 4" key="1">
    <citation type="submission" date="2019-06" db="EMBL/GenBank/DDBJ databases">
        <title>Sequencing the genomes of 1000 actinobacteria strains.</title>
        <authorList>
            <person name="Klenk H.-P."/>
        </authorList>
    </citation>
    <scope>NUCLEOTIDE SEQUENCE [LARGE SCALE GENOMIC DNA]</scope>
    <source>
        <strain evidence="3 4">DSM 46699</strain>
    </source>
</reference>
<evidence type="ECO:0000313" key="4">
    <source>
        <dbReference type="Proteomes" id="UP000316184"/>
    </source>
</evidence>
<dbReference type="InterPro" id="IPR057326">
    <property type="entry name" value="KR_dom"/>
</dbReference>
<gene>
    <name evidence="3" type="ORF">FHU35_11762</name>
</gene>
<dbReference type="CDD" id="cd05233">
    <property type="entry name" value="SDR_c"/>
    <property type="match status" value="1"/>
</dbReference>
<dbReference type="Pfam" id="PF13561">
    <property type="entry name" value="adh_short_C2"/>
    <property type="match status" value="1"/>
</dbReference>
<dbReference type="Proteomes" id="UP000316184">
    <property type="component" value="Unassembled WGS sequence"/>
</dbReference>
<dbReference type="FunFam" id="3.40.50.720:FF:000084">
    <property type="entry name" value="Short-chain dehydrogenase reductase"/>
    <property type="match status" value="1"/>
</dbReference>
<evidence type="ECO:0000313" key="3">
    <source>
        <dbReference type="EMBL" id="TWG08143.1"/>
    </source>
</evidence>
<dbReference type="PANTHER" id="PTHR43975:SF2">
    <property type="entry name" value="EG:BACR7A4.14 PROTEIN-RELATED"/>
    <property type="match status" value="1"/>
</dbReference>
<dbReference type="InterPro" id="IPR036291">
    <property type="entry name" value="NAD(P)-bd_dom_sf"/>
</dbReference>
<accession>A0A561V950</accession>
<comment type="caution">
    <text evidence="3">The sequence shown here is derived from an EMBL/GenBank/DDBJ whole genome shotgun (WGS) entry which is preliminary data.</text>
</comment>
<feature type="domain" description="Ketoreductase" evidence="2">
    <location>
        <begin position="12"/>
        <end position="197"/>
    </location>
</feature>